<proteinExistence type="predicted"/>
<evidence type="ECO:0000256" key="1">
    <source>
        <dbReference type="ARBA" id="ARBA00023118"/>
    </source>
</evidence>
<dbReference type="GO" id="GO:0043571">
    <property type="term" value="P:maintenance of CRISPR repeat elements"/>
    <property type="evidence" value="ECO:0007669"/>
    <property type="project" value="InterPro"/>
</dbReference>
<gene>
    <name evidence="2" type="primary">cas5</name>
    <name evidence="2" type="ORF">ENL71_04665</name>
</gene>
<protein>
    <submittedName>
        <fullName evidence="2">CRISPR-associated protein Cas5</fullName>
    </submittedName>
</protein>
<reference evidence="2" key="1">
    <citation type="journal article" date="2020" name="mSystems">
        <title>Genome- and Community-Level Interaction Insights into Carbon Utilization and Element Cycling Functions of Hydrothermarchaeota in Hydrothermal Sediment.</title>
        <authorList>
            <person name="Zhou Z."/>
            <person name="Liu Y."/>
            <person name="Xu W."/>
            <person name="Pan J."/>
            <person name="Luo Z.H."/>
            <person name="Li M."/>
        </authorList>
    </citation>
    <scope>NUCLEOTIDE SEQUENCE [LARGE SCALE GENOMIC DNA]</scope>
    <source>
        <strain evidence="2">SpSt-102</strain>
    </source>
</reference>
<comment type="caution">
    <text evidence="2">The sequence shown here is derived from an EMBL/GenBank/DDBJ whole genome shotgun (WGS) entry which is preliminary data.</text>
</comment>
<dbReference type="EMBL" id="DRUZ01000061">
    <property type="protein sequence ID" value="HHS01807.1"/>
    <property type="molecule type" value="Genomic_DNA"/>
</dbReference>
<sequence length="250" mass="28747">MKFLVFELKGKFAHFRKFYTNSSSLSYLVPPRTVIEGIIAAILGFERDTYYEVLSSENLFVALQKIEKTYKIVQTVNYIKATASNELKTPKEHTQVPLEILAGYNGCVGFRVFAFHRDEKIYSLLKTKLESGKSEFPIYFGSVPFAAKTEFLGEFEAYKWEDSRAGILTVLDTGLIKSLNLNLEYSSELALMKDRMPCDFDKDRFATNVKTYIHDENLNAIWVDLDSSAQDRVYFIKEFSSDKKECISLM</sequence>
<name>A0A7C5V276_9FIRM</name>
<organism evidence="2">
    <name type="scientific">Caldicellulosiruptor owensensis</name>
    <dbReference type="NCBI Taxonomy" id="55205"/>
    <lineage>
        <taxon>Bacteria</taxon>
        <taxon>Bacillati</taxon>
        <taxon>Bacillota</taxon>
        <taxon>Bacillota incertae sedis</taxon>
        <taxon>Caldicellulosiruptorales</taxon>
        <taxon>Caldicellulosiruptoraceae</taxon>
        <taxon>Caldicellulosiruptor</taxon>
    </lineage>
</organism>
<dbReference type="InterPro" id="IPR013422">
    <property type="entry name" value="CRISPR-assoc_prot_Cas5_N"/>
</dbReference>
<dbReference type="AlphaFoldDB" id="A0A7C5V276"/>
<accession>A0A7C5V276</accession>
<dbReference type="GO" id="GO:0051607">
    <property type="term" value="P:defense response to virus"/>
    <property type="evidence" value="ECO:0007669"/>
    <property type="project" value="UniProtKB-KW"/>
</dbReference>
<dbReference type="NCBIfam" id="TIGR02593">
    <property type="entry name" value="CRISPR_cas5"/>
    <property type="match status" value="1"/>
</dbReference>
<dbReference type="Gene3D" id="3.30.70.2660">
    <property type="match status" value="1"/>
</dbReference>
<dbReference type="InterPro" id="IPR021124">
    <property type="entry name" value="CRISPR-assoc_prot_Cas5"/>
</dbReference>
<evidence type="ECO:0000313" key="2">
    <source>
        <dbReference type="EMBL" id="HHS01807.1"/>
    </source>
</evidence>
<keyword evidence="1" id="KW-0051">Antiviral defense</keyword>
<dbReference type="Pfam" id="PF09704">
    <property type="entry name" value="Cas_Cas5d"/>
    <property type="match status" value="1"/>
</dbReference>